<dbReference type="Pfam" id="PF00415">
    <property type="entry name" value="RCC1"/>
    <property type="match status" value="2"/>
</dbReference>
<dbReference type="InterPro" id="IPR009091">
    <property type="entry name" value="RCC1/BLIP-II"/>
</dbReference>
<dbReference type="AlphaFoldDB" id="A0A017T236"/>
<dbReference type="SMART" id="SM00179">
    <property type="entry name" value="EGF_CA"/>
    <property type="match status" value="1"/>
</dbReference>
<dbReference type="Pfam" id="PF13540">
    <property type="entry name" value="RCC1_2"/>
    <property type="match status" value="4"/>
</dbReference>
<dbReference type="GO" id="GO:0005509">
    <property type="term" value="F:calcium ion binding"/>
    <property type="evidence" value="ECO:0007669"/>
    <property type="project" value="InterPro"/>
</dbReference>
<dbReference type="SUPFAM" id="SSF50985">
    <property type="entry name" value="RCC1/BLIP-II"/>
    <property type="match status" value="3"/>
</dbReference>
<sequence>MAALFPATTTLLACGGGGEEPTPPGGDGGTTTVSGTGGAGGEGGGGTGGSGGTSEPCGVCGENASCGAEGACVCNEGYSGDGQSCDDVDECFDQLDDCHPSAACTNTEGSFTCACPSGTVGDPYAGCEARYKGIASGSYHTCALRVDGAVVCFGAGGNGRLGNGLGANQATPVRAGAASNWAHLAAGASHTCGIKENGNVWCWGNNGNGQLGLGNTESQSLPAWVSLDRTWTGVAAGEQHSCAVESDGTLSCWGRNNAGQLGVGAAVTQAVSPTYVSVDPAALTPENDWLHVEANRESTCALKQDGRLYCWGQNSDLQIAKTGGGTVPTPSLVETAAGAMDMDWAAVSVGPTSCAVKMDGRLFCWGRGAEGQLANGVLAASAVPVQVAPGTTFAKVRAGITHVCAIDTADALSCWGRNQSAQVEAGQNTAVTSPRPRGAGSRWVDVAPGLTHTCALDDEGRVSCWGSRLYGQLGDAMTSLETTAAPIGTASWARVDTFGELGCGIQEGGDLYCWGNNETGQLGFGDTASRAAPTEVTTALSFSRIAMGRQHACGITSAGAIVCSGRNSSGQLGRGNTTPATTFEAILTQGKPYSGLTWGEIALGEDHGCSIATNGTLWCWGRNNQYQLGAEQNPAVGSLREVLPTGEWTAVAAGQFHTCATRADGALWCWGRNNEGQIGVGTAGNPTGKNGYVPTSLGTGWRPALAGGVSHTCAIKQTGTLWCWGRNANGQLGDNTTTDNPAPLQVGTDTDWVEVTAGNSNTCARKQSGAVYCWGFNGTGQLGLGDVTQRRVPFLLGGAADWGSIRLGFTHACGLSTDGALRCWGSGENGQNAQGDGFSADLVAIAEAK</sequence>
<dbReference type="InterPro" id="IPR000408">
    <property type="entry name" value="Reg_chr_condens"/>
</dbReference>
<evidence type="ECO:0000313" key="8">
    <source>
        <dbReference type="EMBL" id="EYF03334.1"/>
    </source>
</evidence>
<dbReference type="InterPro" id="IPR051553">
    <property type="entry name" value="Ran_GTPase-activating"/>
</dbReference>
<feature type="domain" description="EGF-like" evidence="7">
    <location>
        <begin position="87"/>
        <end position="128"/>
    </location>
</feature>
<dbReference type="PROSITE" id="PS01187">
    <property type="entry name" value="EGF_CA"/>
    <property type="match status" value="1"/>
</dbReference>
<dbReference type="RefSeq" id="WP_044246253.1">
    <property type="nucleotide sequence ID" value="NZ_ASRX01000048.1"/>
</dbReference>
<comment type="caution">
    <text evidence="8">The sequence shown here is derived from an EMBL/GenBank/DDBJ whole genome shotgun (WGS) entry which is preliminary data.</text>
</comment>
<dbReference type="STRING" id="1192034.CAP_5666"/>
<dbReference type="PRINTS" id="PR00633">
    <property type="entry name" value="RCCNDNSATION"/>
</dbReference>
<dbReference type="Pfam" id="PF12947">
    <property type="entry name" value="EGF_3"/>
    <property type="match status" value="1"/>
</dbReference>
<gene>
    <name evidence="8" type="ORF">CAP_5666</name>
</gene>
<keyword evidence="9" id="KW-1185">Reference proteome</keyword>
<dbReference type="Proteomes" id="UP000019678">
    <property type="component" value="Unassembled WGS sequence"/>
</dbReference>
<evidence type="ECO:0000256" key="1">
    <source>
        <dbReference type="ARBA" id="ARBA00022536"/>
    </source>
</evidence>
<evidence type="ECO:0000259" key="7">
    <source>
        <dbReference type="PROSITE" id="PS50026"/>
    </source>
</evidence>
<dbReference type="PANTHER" id="PTHR45982">
    <property type="entry name" value="REGULATOR OF CHROMOSOME CONDENSATION"/>
    <property type="match status" value="1"/>
</dbReference>
<evidence type="ECO:0000256" key="2">
    <source>
        <dbReference type="ARBA" id="ARBA00022658"/>
    </source>
</evidence>
<keyword evidence="3" id="KW-0732">Signal</keyword>
<feature type="compositionally biased region" description="Gly residues" evidence="6">
    <location>
        <begin position="14"/>
        <end position="52"/>
    </location>
</feature>
<keyword evidence="2" id="KW-0344">Guanine-nucleotide releasing factor</keyword>
<dbReference type="GO" id="GO:0005085">
    <property type="term" value="F:guanyl-nucleotide exchange factor activity"/>
    <property type="evidence" value="ECO:0007669"/>
    <property type="project" value="TreeGrafter"/>
</dbReference>
<dbReference type="PANTHER" id="PTHR45982:SF1">
    <property type="entry name" value="REGULATOR OF CHROMOSOME CONDENSATION"/>
    <property type="match status" value="1"/>
</dbReference>
<evidence type="ECO:0000256" key="4">
    <source>
        <dbReference type="ARBA" id="ARBA00022737"/>
    </source>
</evidence>
<name>A0A017T236_9BACT</name>
<dbReference type="InterPro" id="IPR058923">
    <property type="entry name" value="RCC1-like_dom"/>
</dbReference>
<dbReference type="Pfam" id="PF25390">
    <property type="entry name" value="WD40_RLD"/>
    <property type="match status" value="1"/>
</dbReference>
<dbReference type="Gene3D" id="2.10.25.10">
    <property type="entry name" value="Laminin"/>
    <property type="match status" value="1"/>
</dbReference>
<evidence type="ECO:0000256" key="6">
    <source>
        <dbReference type="SAM" id="MobiDB-lite"/>
    </source>
</evidence>
<keyword evidence="1" id="KW-0245">EGF-like domain</keyword>
<dbReference type="PROSITE" id="PS50012">
    <property type="entry name" value="RCC1_3"/>
    <property type="match status" value="9"/>
</dbReference>
<dbReference type="Gene3D" id="2.130.10.30">
    <property type="entry name" value="Regulator of chromosome condensation 1/beta-lactamase-inhibitor protein II"/>
    <property type="match status" value="4"/>
</dbReference>
<dbReference type="EMBL" id="ASRX01000048">
    <property type="protein sequence ID" value="EYF03334.1"/>
    <property type="molecule type" value="Genomic_DNA"/>
</dbReference>
<dbReference type="InterPro" id="IPR018097">
    <property type="entry name" value="EGF_Ca-bd_CS"/>
</dbReference>
<evidence type="ECO:0000256" key="5">
    <source>
        <dbReference type="ARBA" id="ARBA00023157"/>
    </source>
</evidence>
<dbReference type="GO" id="GO:0005737">
    <property type="term" value="C:cytoplasm"/>
    <property type="evidence" value="ECO:0007669"/>
    <property type="project" value="TreeGrafter"/>
</dbReference>
<dbReference type="PROSITE" id="PS00010">
    <property type="entry name" value="ASX_HYDROXYL"/>
    <property type="match status" value="1"/>
</dbReference>
<reference evidence="8 9" key="1">
    <citation type="submission" date="2013-05" db="EMBL/GenBank/DDBJ databases">
        <title>Genome assembly of Chondromyces apiculatus DSM 436.</title>
        <authorList>
            <person name="Sharma G."/>
            <person name="Khatri I."/>
            <person name="Kaur C."/>
            <person name="Mayilraj S."/>
            <person name="Subramanian S."/>
        </authorList>
    </citation>
    <scope>NUCLEOTIDE SEQUENCE [LARGE SCALE GENOMIC DNA]</scope>
    <source>
        <strain evidence="8 9">DSM 436</strain>
    </source>
</reference>
<dbReference type="InterPro" id="IPR000152">
    <property type="entry name" value="EGF-type_Asp/Asn_hydroxyl_site"/>
</dbReference>
<dbReference type="InterPro" id="IPR001881">
    <property type="entry name" value="EGF-like_Ca-bd_dom"/>
</dbReference>
<keyword evidence="4" id="KW-0677">Repeat</keyword>
<organism evidence="8 9">
    <name type="scientific">Chondromyces apiculatus DSM 436</name>
    <dbReference type="NCBI Taxonomy" id="1192034"/>
    <lineage>
        <taxon>Bacteria</taxon>
        <taxon>Pseudomonadati</taxon>
        <taxon>Myxococcota</taxon>
        <taxon>Polyangia</taxon>
        <taxon>Polyangiales</taxon>
        <taxon>Polyangiaceae</taxon>
        <taxon>Chondromyces</taxon>
    </lineage>
</organism>
<dbReference type="SMART" id="SM00181">
    <property type="entry name" value="EGF"/>
    <property type="match status" value="2"/>
</dbReference>
<keyword evidence="5" id="KW-1015">Disulfide bond</keyword>
<dbReference type="PROSITE" id="PS50026">
    <property type="entry name" value="EGF_3"/>
    <property type="match status" value="1"/>
</dbReference>
<evidence type="ECO:0000256" key="3">
    <source>
        <dbReference type="ARBA" id="ARBA00022729"/>
    </source>
</evidence>
<dbReference type="SUPFAM" id="SSF57196">
    <property type="entry name" value="EGF/Laminin"/>
    <property type="match status" value="1"/>
</dbReference>
<accession>A0A017T236</accession>
<dbReference type="InterPro" id="IPR024731">
    <property type="entry name" value="NELL2-like_EGF"/>
</dbReference>
<dbReference type="FunFam" id="2.10.25.10:FF:000038">
    <property type="entry name" value="Fibrillin 2"/>
    <property type="match status" value="1"/>
</dbReference>
<dbReference type="InterPro" id="IPR000742">
    <property type="entry name" value="EGF"/>
</dbReference>
<dbReference type="CDD" id="cd00054">
    <property type="entry name" value="EGF_CA"/>
    <property type="match status" value="1"/>
</dbReference>
<proteinExistence type="predicted"/>
<evidence type="ECO:0000313" key="9">
    <source>
        <dbReference type="Proteomes" id="UP000019678"/>
    </source>
</evidence>
<dbReference type="eggNOG" id="COG5184">
    <property type="taxonomic scope" value="Bacteria"/>
</dbReference>
<feature type="region of interest" description="Disordered" evidence="6">
    <location>
        <begin position="13"/>
        <end position="52"/>
    </location>
</feature>
<protein>
    <submittedName>
        <fullName evidence="8">BNR repeat domain protein</fullName>
    </submittedName>
</protein>